<comment type="caution">
    <text evidence="1">The sequence shown here is derived from an EMBL/GenBank/DDBJ whole genome shotgun (WGS) entry which is preliminary data.</text>
</comment>
<dbReference type="PATRIC" id="fig|1030841.3.peg.1628"/>
<dbReference type="Proteomes" id="UP000005336">
    <property type="component" value="Unassembled WGS sequence"/>
</dbReference>
<name>G4CRC9_9NEIS</name>
<accession>G4CRC9</accession>
<dbReference type="HOGENOM" id="CLU_3120307_0_0_4"/>
<sequence>MLLQRFQTGIFKMRHIILPSSPLQHVIESKAAYIKKSGYNIRLTNHTKIC</sequence>
<keyword evidence="2" id="KW-1185">Reference proteome</keyword>
<dbReference type="AlphaFoldDB" id="G4CRC9"/>
<organism evidence="1 2">
    <name type="scientific">Neisseria wadsworthii 9715</name>
    <dbReference type="NCBI Taxonomy" id="1030841"/>
    <lineage>
        <taxon>Bacteria</taxon>
        <taxon>Pseudomonadati</taxon>
        <taxon>Pseudomonadota</taxon>
        <taxon>Betaproteobacteria</taxon>
        <taxon>Neisseriales</taxon>
        <taxon>Neisseriaceae</taxon>
        <taxon>Neisseria</taxon>
    </lineage>
</organism>
<evidence type="ECO:0000313" key="2">
    <source>
        <dbReference type="Proteomes" id="UP000005336"/>
    </source>
</evidence>
<reference evidence="1 2" key="1">
    <citation type="submission" date="2011-06" db="EMBL/GenBank/DDBJ databases">
        <authorList>
            <person name="Muzny D."/>
            <person name="Qin X."/>
            <person name="Deng J."/>
            <person name="Jiang H."/>
            <person name="Liu Y."/>
            <person name="Qu J."/>
            <person name="Song X.-Z."/>
            <person name="Zhang L."/>
            <person name="Thornton R."/>
            <person name="Coyle M."/>
            <person name="Francisco L."/>
            <person name="Jackson L."/>
            <person name="Javaid M."/>
            <person name="Korchina V."/>
            <person name="Kovar C."/>
            <person name="Mata R."/>
            <person name="Mathew T."/>
            <person name="Ngo R."/>
            <person name="Nguyen L."/>
            <person name="Nguyen N."/>
            <person name="Okwuonu G."/>
            <person name="Ongeri F."/>
            <person name="Pham C."/>
            <person name="Simmons D."/>
            <person name="Wilczek-Boney K."/>
            <person name="Hale W."/>
            <person name="Jakkamsetti A."/>
            <person name="Pham P."/>
            <person name="Ruth R."/>
            <person name="San Lucas F."/>
            <person name="Warren J."/>
            <person name="Zhang J."/>
            <person name="Zhao Z."/>
            <person name="Zhou C."/>
            <person name="Zhu D."/>
            <person name="Lee S."/>
            <person name="Bess C."/>
            <person name="Blankenburg K."/>
            <person name="Forbes L."/>
            <person name="Fu Q."/>
            <person name="Gubbala S."/>
            <person name="Hirani K."/>
            <person name="Jayaseelan J.C."/>
            <person name="Lara F."/>
            <person name="Munidasa M."/>
            <person name="Palculict T."/>
            <person name="Patil S."/>
            <person name="Pu L.-L."/>
            <person name="Saada N."/>
            <person name="Tang L."/>
            <person name="Weissenberger G."/>
            <person name="Zhu Y."/>
            <person name="Hemphill L."/>
            <person name="Shang Y."/>
            <person name="Youmans B."/>
            <person name="Ayvaz T."/>
            <person name="Ross M."/>
            <person name="Santibanez J."/>
            <person name="Aqrawi P."/>
            <person name="Gross S."/>
            <person name="Joshi V."/>
            <person name="Fowler G."/>
            <person name="Nazareth L."/>
            <person name="Reid J."/>
            <person name="Worley K."/>
            <person name="Petrosino J."/>
            <person name="Highlander S."/>
            <person name="Gibbs R."/>
        </authorList>
    </citation>
    <scope>NUCLEOTIDE SEQUENCE [LARGE SCALE GENOMIC DNA]</scope>
    <source>
        <strain evidence="1 2">9715</strain>
    </source>
</reference>
<protein>
    <submittedName>
        <fullName evidence="1">HIT family protein</fullName>
    </submittedName>
</protein>
<dbReference type="STRING" id="1030841.HMPREF9370_1639"/>
<dbReference type="EMBL" id="AGAZ01000060">
    <property type="protein sequence ID" value="EGZ45349.1"/>
    <property type="molecule type" value="Genomic_DNA"/>
</dbReference>
<gene>
    <name evidence="1" type="ORF">HMPREF9370_1639</name>
</gene>
<proteinExistence type="predicted"/>
<evidence type="ECO:0000313" key="1">
    <source>
        <dbReference type="EMBL" id="EGZ45349.1"/>
    </source>
</evidence>